<gene>
    <name evidence="1" type="ORF">LP422_04415</name>
</gene>
<name>A0AC61U666_9MICO</name>
<organism evidence="1 2">
    <name type="scientific">Janibacter limosus</name>
    <dbReference type="NCBI Taxonomy" id="53458"/>
    <lineage>
        <taxon>Bacteria</taxon>
        <taxon>Bacillati</taxon>
        <taxon>Actinomycetota</taxon>
        <taxon>Actinomycetes</taxon>
        <taxon>Micrococcales</taxon>
        <taxon>Intrasporangiaceae</taxon>
        <taxon>Janibacter</taxon>
    </lineage>
</organism>
<dbReference type="Proteomes" id="UP001059663">
    <property type="component" value="Chromosome"/>
</dbReference>
<dbReference type="EMBL" id="CP087977">
    <property type="protein sequence ID" value="UUZ45413.1"/>
    <property type="molecule type" value="Genomic_DNA"/>
</dbReference>
<proteinExistence type="predicted"/>
<reference evidence="1" key="1">
    <citation type="submission" date="2021-11" db="EMBL/GenBank/DDBJ databases">
        <title>Study of the species diversity of bacterial strains isolated from a unique natural object - Shulgan-Tash cave (Bashkiria).</title>
        <authorList>
            <person name="Sazanova A.L."/>
            <person name="Chirak E.R."/>
            <person name="Safronova V.I."/>
        </authorList>
    </citation>
    <scope>NUCLEOTIDE SEQUENCE</scope>
    <source>
        <strain evidence="1">P1</strain>
    </source>
</reference>
<evidence type="ECO:0000313" key="2">
    <source>
        <dbReference type="Proteomes" id="UP001059663"/>
    </source>
</evidence>
<accession>A0AC61U666</accession>
<evidence type="ECO:0000313" key="1">
    <source>
        <dbReference type="EMBL" id="UUZ45413.1"/>
    </source>
</evidence>
<sequence length="84" mass="9921">MSAPSTYFAYPYWTQLLITIFVATRAPVLFARDLRYRTIVLYFARPVSRTRFVLTRPGGPDHGDLRRHRRADARLVRLRALDRQ</sequence>
<protein>
    <submittedName>
        <fullName evidence="1">Uncharacterized protein</fullName>
    </submittedName>
</protein>